<feature type="compositionally biased region" description="Low complexity" evidence="1">
    <location>
        <begin position="177"/>
        <end position="195"/>
    </location>
</feature>
<gene>
    <name evidence="3" type="ORF">Rsub_06129</name>
</gene>
<dbReference type="STRING" id="307507.A0A2V0P9F6"/>
<dbReference type="SUPFAM" id="SSF82199">
    <property type="entry name" value="SET domain"/>
    <property type="match status" value="1"/>
</dbReference>
<evidence type="ECO:0000259" key="2">
    <source>
        <dbReference type="PROSITE" id="PS50280"/>
    </source>
</evidence>
<dbReference type="InterPro" id="IPR046341">
    <property type="entry name" value="SET_dom_sf"/>
</dbReference>
<dbReference type="Pfam" id="PF00856">
    <property type="entry name" value="SET"/>
    <property type="match status" value="1"/>
</dbReference>
<evidence type="ECO:0000256" key="1">
    <source>
        <dbReference type="SAM" id="MobiDB-lite"/>
    </source>
</evidence>
<dbReference type="PANTHER" id="PTHR47643:SF2">
    <property type="entry name" value="TPR DOMAIN PROTEIN (AFU_ORTHOLOGUE AFUA_5G12710)"/>
    <property type="match status" value="1"/>
</dbReference>
<comment type="caution">
    <text evidence="3">The sequence shown here is derived from an EMBL/GenBank/DDBJ whole genome shotgun (WGS) entry which is preliminary data.</text>
</comment>
<dbReference type="EMBL" id="BDRX01000044">
    <property type="protein sequence ID" value="GBF93797.1"/>
    <property type="molecule type" value="Genomic_DNA"/>
</dbReference>
<feature type="domain" description="SET" evidence="2">
    <location>
        <begin position="66"/>
        <end position="280"/>
    </location>
</feature>
<dbReference type="PANTHER" id="PTHR47643">
    <property type="entry name" value="TPR DOMAIN PROTEIN (AFU_ORTHOLOGUE AFUA_5G12710)"/>
    <property type="match status" value="1"/>
</dbReference>
<protein>
    <recommendedName>
        <fullName evidence="2">SET domain-containing protein</fullName>
    </recommendedName>
</protein>
<dbReference type="InterPro" id="IPR001214">
    <property type="entry name" value="SET_dom"/>
</dbReference>
<dbReference type="PROSITE" id="PS50280">
    <property type="entry name" value="SET"/>
    <property type="match status" value="1"/>
</dbReference>
<organism evidence="3 4">
    <name type="scientific">Raphidocelis subcapitata</name>
    <dbReference type="NCBI Taxonomy" id="307507"/>
    <lineage>
        <taxon>Eukaryota</taxon>
        <taxon>Viridiplantae</taxon>
        <taxon>Chlorophyta</taxon>
        <taxon>core chlorophytes</taxon>
        <taxon>Chlorophyceae</taxon>
        <taxon>CS clade</taxon>
        <taxon>Sphaeropleales</taxon>
        <taxon>Selenastraceae</taxon>
        <taxon>Raphidocelis</taxon>
    </lineage>
</organism>
<evidence type="ECO:0000313" key="4">
    <source>
        <dbReference type="Proteomes" id="UP000247498"/>
    </source>
</evidence>
<dbReference type="InterPro" id="IPR053209">
    <property type="entry name" value="Gramillin-biosynth_MTr"/>
</dbReference>
<dbReference type="Proteomes" id="UP000247498">
    <property type="component" value="Unassembled WGS sequence"/>
</dbReference>
<accession>A0A2V0P9F6</accession>
<feature type="region of interest" description="Disordered" evidence="1">
    <location>
        <begin position="169"/>
        <end position="195"/>
    </location>
</feature>
<dbReference type="CDD" id="cd20071">
    <property type="entry name" value="SET_SMYD"/>
    <property type="match status" value="1"/>
</dbReference>
<dbReference type="Gene3D" id="2.170.270.10">
    <property type="entry name" value="SET domain"/>
    <property type="match status" value="1"/>
</dbReference>
<dbReference type="OrthoDB" id="1028014at2759"/>
<name>A0A2V0P9F6_9CHLO</name>
<sequence length="536" mass="54626">MLQRQCQPRAPLPAAAARRAAGAGARPVAAAAAARGRSAAGGPALQELDLKRLYSDATYLPERLIGPVEVQTPPGKSRRVVTKRDVPIGTLLLVSEPLGGVLQAEPGRTLLPLDLLSHLQGQRLSEADRFKLCLLYDGSAASQQRQTSFRDFEASTATAKAAKAKTAAKGFGGAGGKAPQQPAAGQQQQLQQQQQGAGELTVGRLESILNYNAWGAEVSDLGAAPCRGEELRAFVGLWPEFALLNHSCVPNAGATLVGDRLVVRAASAIPRGAQVTTSYLDSKGGVPLADRRRALDAAYGFTCRCARCKLEEGAPEAVRAGIERLHGLCLPDAGGPFEGLAAATESLDSAALSRTLAAAAPELEAFHAVLDAGGFPAGSLNRVALSAGAASFFLQLQRAKVAAAEAAASAAAPGGGEDGGGGGGGVDPLELFDLVEIMRVYQPGGAGVLATAADALSYTAAKFGAGSSQAQAALQLFLKMLLIKFGEVQDRATLERLVDAVTRSSPRLASLGLDGGFAIAAEAGAASGGAGQQAAA</sequence>
<dbReference type="InParanoid" id="A0A2V0P9F6"/>
<keyword evidence="4" id="KW-1185">Reference proteome</keyword>
<reference evidence="3 4" key="1">
    <citation type="journal article" date="2018" name="Sci. Rep.">
        <title>Raphidocelis subcapitata (=Pseudokirchneriella subcapitata) provides an insight into genome evolution and environmental adaptations in the Sphaeropleales.</title>
        <authorList>
            <person name="Suzuki S."/>
            <person name="Yamaguchi H."/>
            <person name="Nakajima N."/>
            <person name="Kawachi M."/>
        </authorList>
    </citation>
    <scope>NUCLEOTIDE SEQUENCE [LARGE SCALE GENOMIC DNA]</scope>
    <source>
        <strain evidence="3 4">NIES-35</strain>
    </source>
</reference>
<proteinExistence type="predicted"/>
<evidence type="ECO:0000313" key="3">
    <source>
        <dbReference type="EMBL" id="GBF93797.1"/>
    </source>
</evidence>
<dbReference type="AlphaFoldDB" id="A0A2V0P9F6"/>